<protein>
    <recommendedName>
        <fullName evidence="1">Serine/threonine specific protein phosphatases domain-containing protein</fullName>
    </recommendedName>
</protein>
<name>A0A3P7LUL3_DIBLA</name>
<evidence type="ECO:0000313" key="3">
    <source>
        <dbReference type="Proteomes" id="UP000281553"/>
    </source>
</evidence>
<proteinExistence type="predicted"/>
<gene>
    <name evidence="2" type="ORF">DILT_LOCUS5712</name>
</gene>
<dbReference type="PROSITE" id="PS00125">
    <property type="entry name" value="SER_THR_PHOSPHATASE"/>
    <property type="match status" value="1"/>
</dbReference>
<keyword evidence="3" id="KW-1185">Reference proteome</keyword>
<dbReference type="GO" id="GO:0016787">
    <property type="term" value="F:hydrolase activity"/>
    <property type="evidence" value="ECO:0007669"/>
    <property type="project" value="InterPro"/>
</dbReference>
<dbReference type="InterPro" id="IPR006186">
    <property type="entry name" value="Ser/Thr-sp_prot-phosphatase"/>
</dbReference>
<reference evidence="2 3" key="1">
    <citation type="submission" date="2018-11" db="EMBL/GenBank/DDBJ databases">
        <authorList>
            <consortium name="Pathogen Informatics"/>
        </authorList>
    </citation>
    <scope>NUCLEOTIDE SEQUENCE [LARGE SCALE GENOMIC DNA]</scope>
</reference>
<evidence type="ECO:0000313" key="2">
    <source>
        <dbReference type="EMBL" id="VDN09881.1"/>
    </source>
</evidence>
<feature type="domain" description="Serine/threonine specific protein phosphatases" evidence="1">
    <location>
        <begin position="36"/>
        <end position="41"/>
    </location>
</feature>
<accession>A0A3P7LUL3</accession>
<dbReference type="Proteomes" id="UP000281553">
    <property type="component" value="Unassembled WGS sequence"/>
</dbReference>
<organism evidence="2 3">
    <name type="scientific">Dibothriocephalus latus</name>
    <name type="common">Fish tapeworm</name>
    <name type="synonym">Diphyllobothrium latum</name>
    <dbReference type="NCBI Taxonomy" id="60516"/>
    <lineage>
        <taxon>Eukaryota</taxon>
        <taxon>Metazoa</taxon>
        <taxon>Spiralia</taxon>
        <taxon>Lophotrochozoa</taxon>
        <taxon>Platyhelminthes</taxon>
        <taxon>Cestoda</taxon>
        <taxon>Eucestoda</taxon>
        <taxon>Diphyllobothriidea</taxon>
        <taxon>Diphyllobothriidae</taxon>
        <taxon>Dibothriocephalus</taxon>
    </lineage>
</organism>
<evidence type="ECO:0000259" key="1">
    <source>
        <dbReference type="PROSITE" id="PS00125"/>
    </source>
</evidence>
<dbReference type="AlphaFoldDB" id="A0A3P7LUL3"/>
<dbReference type="EMBL" id="UYRU01047984">
    <property type="protein sequence ID" value="VDN09881.1"/>
    <property type="molecule type" value="Genomic_DNA"/>
</dbReference>
<sequence length="53" mass="5997">MVLALLYIGFTEAGRRKLPYDGRDPKVDVFQQLKAIKGNHEGTVIETVQKVPR</sequence>